<organism evidence="2 3">
    <name type="scientific">Zizania palustris</name>
    <name type="common">Northern wild rice</name>
    <dbReference type="NCBI Taxonomy" id="103762"/>
    <lineage>
        <taxon>Eukaryota</taxon>
        <taxon>Viridiplantae</taxon>
        <taxon>Streptophyta</taxon>
        <taxon>Embryophyta</taxon>
        <taxon>Tracheophyta</taxon>
        <taxon>Spermatophyta</taxon>
        <taxon>Magnoliopsida</taxon>
        <taxon>Liliopsida</taxon>
        <taxon>Poales</taxon>
        <taxon>Poaceae</taxon>
        <taxon>BOP clade</taxon>
        <taxon>Oryzoideae</taxon>
        <taxon>Oryzeae</taxon>
        <taxon>Zizaniinae</taxon>
        <taxon>Zizania</taxon>
    </lineage>
</organism>
<dbReference type="Proteomes" id="UP000729402">
    <property type="component" value="Unassembled WGS sequence"/>
</dbReference>
<feature type="compositionally biased region" description="Basic residues" evidence="1">
    <location>
        <begin position="127"/>
        <end position="136"/>
    </location>
</feature>
<feature type="region of interest" description="Disordered" evidence="1">
    <location>
        <begin position="51"/>
        <end position="168"/>
    </location>
</feature>
<evidence type="ECO:0000313" key="2">
    <source>
        <dbReference type="EMBL" id="KAG8052777.1"/>
    </source>
</evidence>
<feature type="compositionally biased region" description="Basic and acidic residues" evidence="1">
    <location>
        <begin position="78"/>
        <end position="108"/>
    </location>
</feature>
<evidence type="ECO:0000256" key="1">
    <source>
        <dbReference type="SAM" id="MobiDB-lite"/>
    </source>
</evidence>
<keyword evidence="3" id="KW-1185">Reference proteome</keyword>
<proteinExistence type="predicted"/>
<accession>A0A8J5RRG5</accession>
<gene>
    <name evidence="2" type="ORF">GUJ93_ZPchr0001g32219</name>
</gene>
<evidence type="ECO:0000313" key="3">
    <source>
        <dbReference type="Proteomes" id="UP000729402"/>
    </source>
</evidence>
<dbReference type="AlphaFoldDB" id="A0A8J5RRG5"/>
<reference evidence="2" key="2">
    <citation type="submission" date="2021-02" db="EMBL/GenBank/DDBJ databases">
        <authorList>
            <person name="Kimball J.A."/>
            <person name="Haas M.W."/>
            <person name="Macchietto M."/>
            <person name="Kono T."/>
            <person name="Duquette J."/>
            <person name="Shao M."/>
        </authorList>
    </citation>
    <scope>NUCLEOTIDE SEQUENCE</scope>
    <source>
        <tissue evidence="2">Fresh leaf tissue</tissue>
    </source>
</reference>
<dbReference type="EMBL" id="JAAALK010000288">
    <property type="protein sequence ID" value="KAG8052777.1"/>
    <property type="molecule type" value="Genomic_DNA"/>
</dbReference>
<name>A0A8J5RRG5_ZIZPA</name>
<comment type="caution">
    <text evidence="2">The sequence shown here is derived from an EMBL/GenBank/DDBJ whole genome shotgun (WGS) entry which is preliminary data.</text>
</comment>
<protein>
    <submittedName>
        <fullName evidence="2">Uncharacterized protein</fullName>
    </submittedName>
</protein>
<reference evidence="2" key="1">
    <citation type="journal article" date="2021" name="bioRxiv">
        <title>Whole Genome Assembly and Annotation of Northern Wild Rice, Zizania palustris L., Supports a Whole Genome Duplication in the Zizania Genus.</title>
        <authorList>
            <person name="Haas M."/>
            <person name="Kono T."/>
            <person name="Macchietto M."/>
            <person name="Millas R."/>
            <person name="McGilp L."/>
            <person name="Shao M."/>
            <person name="Duquette J."/>
            <person name="Hirsch C.N."/>
            <person name="Kimball J."/>
        </authorList>
    </citation>
    <scope>NUCLEOTIDE SEQUENCE</scope>
    <source>
        <tissue evidence="2">Fresh leaf tissue</tissue>
    </source>
</reference>
<sequence>MLRTLTGNYIEVHTHERLFPIHLGDPQEASSTQEQAHYLREIHSHQQAHYCRSSLLHSPPGTPAAASSRLLVLPQANRGKEGEKRGGDHREAWRQVHREAEGAEESTRRRVRRRPPGGTEAATGRRGGGRRARRRPPGGGEAGRRERCGEAVNGRRPSGGREAGRRKT</sequence>